<organism evidence="2 3">
    <name type="scientific">Pantoea ananas</name>
    <name type="common">Erwinia uredovora</name>
    <dbReference type="NCBI Taxonomy" id="553"/>
    <lineage>
        <taxon>Bacteria</taxon>
        <taxon>Pseudomonadati</taxon>
        <taxon>Pseudomonadota</taxon>
        <taxon>Gammaproteobacteria</taxon>
        <taxon>Enterobacterales</taxon>
        <taxon>Erwiniaceae</taxon>
        <taxon>Pantoea</taxon>
    </lineage>
</organism>
<dbReference type="Proteomes" id="UP001208888">
    <property type="component" value="Unassembled WGS sequence"/>
</dbReference>
<dbReference type="AlphaFoldDB" id="A0AAJ1D3F1"/>
<accession>A0AAJ1D3F1</accession>
<feature type="region of interest" description="Disordered" evidence="1">
    <location>
        <begin position="18"/>
        <end position="48"/>
    </location>
</feature>
<sequence length="114" mass="11404">MSNIRELNLSEIALVSGGNANSGYEGPHARSNPKTGPQNTLSRNAPTHIYSDPSTVACANSAFGALASLPNIGRASAKMVGAATQCLNTNSSGRGQAAGSAHCSGNSASGTCNR</sequence>
<evidence type="ECO:0000313" key="3">
    <source>
        <dbReference type="Proteomes" id="UP001208888"/>
    </source>
</evidence>
<protein>
    <submittedName>
        <fullName evidence="2">Uncharacterized protein</fullName>
    </submittedName>
</protein>
<gene>
    <name evidence="2" type="ORF">NB703_004610</name>
</gene>
<evidence type="ECO:0000256" key="1">
    <source>
        <dbReference type="SAM" id="MobiDB-lite"/>
    </source>
</evidence>
<feature type="compositionally biased region" description="Polar residues" evidence="1">
    <location>
        <begin position="32"/>
        <end position="45"/>
    </location>
</feature>
<reference evidence="2" key="1">
    <citation type="submission" date="2022-06" db="EMBL/GenBank/DDBJ databases">
        <title>Dynamics of rice microbiomes reveals core vertical transmitted seed endophytes.</title>
        <authorList>
            <person name="Liao K."/>
            <person name="Zhang X."/>
        </authorList>
    </citation>
    <scope>NUCLEOTIDE SEQUENCE</scope>
    <source>
        <strain evidence="2">JT1-17</strain>
    </source>
</reference>
<feature type="region of interest" description="Disordered" evidence="1">
    <location>
        <begin position="91"/>
        <end position="114"/>
    </location>
</feature>
<evidence type="ECO:0000313" key="2">
    <source>
        <dbReference type="EMBL" id="MCW0346517.1"/>
    </source>
</evidence>
<name>A0AAJ1D3F1_PANAN</name>
<comment type="caution">
    <text evidence="2">The sequence shown here is derived from an EMBL/GenBank/DDBJ whole genome shotgun (WGS) entry which is preliminary data.</text>
</comment>
<dbReference type="EMBL" id="JANFVX010000039">
    <property type="protein sequence ID" value="MCW0346517.1"/>
    <property type="molecule type" value="Genomic_DNA"/>
</dbReference>
<proteinExistence type="predicted"/>
<feature type="compositionally biased region" description="Polar residues" evidence="1">
    <location>
        <begin position="103"/>
        <end position="114"/>
    </location>
</feature>